<dbReference type="EMBL" id="JAUTBA010000001">
    <property type="protein sequence ID" value="MDQ1150980.1"/>
    <property type="molecule type" value="Genomic_DNA"/>
</dbReference>
<name>A0ABU0U7P4_9SPHI</name>
<feature type="domain" description="CinA C-terminal" evidence="1">
    <location>
        <begin position="12"/>
        <end position="159"/>
    </location>
</feature>
<organism evidence="2 3">
    <name type="scientific">Sphingobacterium zeae</name>
    <dbReference type="NCBI Taxonomy" id="1776859"/>
    <lineage>
        <taxon>Bacteria</taxon>
        <taxon>Pseudomonadati</taxon>
        <taxon>Bacteroidota</taxon>
        <taxon>Sphingobacteriia</taxon>
        <taxon>Sphingobacteriales</taxon>
        <taxon>Sphingobacteriaceae</taxon>
        <taxon>Sphingobacterium</taxon>
    </lineage>
</organism>
<dbReference type="InterPro" id="IPR008136">
    <property type="entry name" value="CinA_C"/>
</dbReference>
<dbReference type="GO" id="GO:0019159">
    <property type="term" value="F:nicotinamide-nucleotide amidase activity"/>
    <property type="evidence" value="ECO:0007669"/>
    <property type="project" value="UniProtKB-EC"/>
</dbReference>
<dbReference type="InterPro" id="IPR036653">
    <property type="entry name" value="CinA-like_C"/>
</dbReference>
<dbReference type="SUPFAM" id="SSF142433">
    <property type="entry name" value="CinA-like"/>
    <property type="match status" value="1"/>
</dbReference>
<dbReference type="EC" id="3.5.1.42" evidence="2"/>
<evidence type="ECO:0000259" key="1">
    <source>
        <dbReference type="Pfam" id="PF02464"/>
    </source>
</evidence>
<proteinExistence type="predicted"/>
<keyword evidence="3" id="KW-1185">Reference proteome</keyword>
<comment type="caution">
    <text evidence="2">The sequence shown here is derived from an EMBL/GenBank/DDBJ whole genome shotgun (WGS) entry which is preliminary data.</text>
</comment>
<dbReference type="RefSeq" id="WP_307186530.1">
    <property type="nucleotide sequence ID" value="NZ_JAUTBA010000001.1"/>
</dbReference>
<dbReference type="Gene3D" id="3.90.950.20">
    <property type="entry name" value="CinA-like"/>
    <property type="match status" value="1"/>
</dbReference>
<sequence>MTQIDFPEIVLKEVRQSLLNTKTRISTAESVTAGFLQLACSQMEGATEIFAGGITAYSIDTKINTLDVDAALAERCDCVSPITTEEMALGAGRMFHTDWSVATTGYATVVPESNGRLFAFVSVAYKQEILLTSTIELCSTIGMQEAQFRYTIEALEILNTLLKN</sequence>
<evidence type="ECO:0000313" key="3">
    <source>
        <dbReference type="Proteomes" id="UP001244640"/>
    </source>
</evidence>
<gene>
    <name evidence="2" type="ORF">QE382_002964</name>
</gene>
<dbReference type="Pfam" id="PF02464">
    <property type="entry name" value="CinA"/>
    <property type="match status" value="1"/>
</dbReference>
<dbReference type="NCBIfam" id="TIGR00199">
    <property type="entry name" value="PncC_domain"/>
    <property type="match status" value="1"/>
</dbReference>
<evidence type="ECO:0000313" key="2">
    <source>
        <dbReference type="EMBL" id="MDQ1150980.1"/>
    </source>
</evidence>
<protein>
    <submittedName>
        <fullName evidence="2">Nicotinamide-nucleotide amidase</fullName>
        <ecNumber evidence="2">3.5.1.42</ecNumber>
    </submittedName>
</protein>
<keyword evidence="2" id="KW-0378">Hydrolase</keyword>
<dbReference type="Proteomes" id="UP001244640">
    <property type="component" value="Unassembled WGS sequence"/>
</dbReference>
<accession>A0ABU0U7P4</accession>
<reference evidence="2 3" key="1">
    <citation type="submission" date="2023-07" db="EMBL/GenBank/DDBJ databases">
        <title>Functional and genomic diversity of the sorghum phyllosphere microbiome.</title>
        <authorList>
            <person name="Shade A."/>
        </authorList>
    </citation>
    <scope>NUCLEOTIDE SEQUENCE [LARGE SCALE GENOMIC DNA]</scope>
    <source>
        <strain evidence="2 3">SORGH_AS_0892</strain>
    </source>
</reference>